<feature type="region of interest" description="Disordered" evidence="3">
    <location>
        <begin position="90"/>
        <end position="137"/>
    </location>
</feature>
<dbReference type="Proteomes" id="UP000749559">
    <property type="component" value="Unassembled WGS sequence"/>
</dbReference>
<proteinExistence type="predicted"/>
<sequence>MVSSSLSVHELCEQEFSMDWFIETALKYKLSGRSLSELCDHNTAVAKSLQRHQIAQTWQMVKLFFAEVPITPAQTRTASVMANANDAHKSIDDRSKGSLNGSHLQDNKTINAVPEHQTGDTSTGISDESDIDDSETEKNLTSIASGLTNQHGDFFFGDGEVDQTTFEDETLANLESNRIHVASSPVPSWELREWSKLPNEAFQPRHEIIDRTSSPDHLQHTEEPSSGNNDSDSNTQQMEIQEFGNNQKILQAPPFISTLHSWKFVDNVKKILHYYAEQSDVQMSVSLLVVLGDKIRDHIDELTQEHWFISYIELLSRFKLYTVANEVIKLSNHASVSVLNQESTTIHTNCNNCSKSLLRSGWVCDRCKKITNTCSICHLVVKGLYVWCQGCSHGGHIQHIKDWFSRSRNCPTGCGHLCEFT</sequence>
<dbReference type="GO" id="GO:0034198">
    <property type="term" value="P:cellular response to amino acid starvation"/>
    <property type="evidence" value="ECO:0007669"/>
    <property type="project" value="TreeGrafter"/>
</dbReference>
<feature type="compositionally biased region" description="Polar residues" evidence="3">
    <location>
        <begin position="224"/>
        <end position="234"/>
    </location>
</feature>
<feature type="compositionally biased region" description="Polar residues" evidence="3">
    <location>
        <begin position="97"/>
        <end position="110"/>
    </location>
</feature>
<keyword evidence="2" id="KW-0677">Repeat</keyword>
<gene>
    <name evidence="5" type="ORF">OFUS_LOCUS14216</name>
</gene>
<dbReference type="GO" id="GO:0016239">
    <property type="term" value="P:positive regulation of macroautophagy"/>
    <property type="evidence" value="ECO:0007669"/>
    <property type="project" value="TreeGrafter"/>
</dbReference>
<dbReference type="EMBL" id="CAIIXF020000007">
    <property type="protein sequence ID" value="CAH1788740.1"/>
    <property type="molecule type" value="Genomic_DNA"/>
</dbReference>
<reference evidence="5" key="1">
    <citation type="submission" date="2022-03" db="EMBL/GenBank/DDBJ databases">
        <authorList>
            <person name="Martin C."/>
        </authorList>
    </citation>
    <scope>NUCLEOTIDE SEQUENCE</scope>
</reference>
<accession>A0A8S4P5U1</accession>
<dbReference type="AlphaFoldDB" id="A0A8S4P5U1"/>
<keyword evidence="1" id="KW-0853">WD repeat</keyword>
<organism evidence="5 6">
    <name type="scientific">Owenia fusiformis</name>
    <name type="common">Polychaete worm</name>
    <dbReference type="NCBI Taxonomy" id="6347"/>
    <lineage>
        <taxon>Eukaryota</taxon>
        <taxon>Metazoa</taxon>
        <taxon>Spiralia</taxon>
        <taxon>Lophotrochozoa</taxon>
        <taxon>Annelida</taxon>
        <taxon>Polychaeta</taxon>
        <taxon>Sedentaria</taxon>
        <taxon>Canalipalpata</taxon>
        <taxon>Sabellida</taxon>
        <taxon>Oweniida</taxon>
        <taxon>Oweniidae</taxon>
        <taxon>Owenia</taxon>
    </lineage>
</organism>
<dbReference type="InterPro" id="IPR049566">
    <property type="entry name" value="WDR59_RTC1-like_RING_Znf"/>
</dbReference>
<dbReference type="GO" id="GO:0005774">
    <property type="term" value="C:vacuolar membrane"/>
    <property type="evidence" value="ECO:0007669"/>
    <property type="project" value="TreeGrafter"/>
</dbReference>
<evidence type="ECO:0000256" key="3">
    <source>
        <dbReference type="SAM" id="MobiDB-lite"/>
    </source>
</evidence>
<dbReference type="InterPro" id="IPR037590">
    <property type="entry name" value="WDR24"/>
</dbReference>
<evidence type="ECO:0000313" key="6">
    <source>
        <dbReference type="Proteomes" id="UP000749559"/>
    </source>
</evidence>
<dbReference type="PANTHER" id="PTHR46200:SF1">
    <property type="entry name" value="GATOR COMPLEX PROTEIN WDR24"/>
    <property type="match status" value="1"/>
</dbReference>
<dbReference type="OrthoDB" id="6275664at2759"/>
<evidence type="ECO:0000259" key="4">
    <source>
        <dbReference type="Pfam" id="PF17120"/>
    </source>
</evidence>
<protein>
    <recommendedName>
        <fullName evidence="4">WDR59/RTC1-like RING zinc finger domain-containing protein</fullName>
    </recommendedName>
</protein>
<evidence type="ECO:0000256" key="2">
    <source>
        <dbReference type="ARBA" id="ARBA00022737"/>
    </source>
</evidence>
<dbReference type="GO" id="GO:1904263">
    <property type="term" value="P:positive regulation of TORC1 signaling"/>
    <property type="evidence" value="ECO:0007669"/>
    <property type="project" value="TreeGrafter"/>
</dbReference>
<dbReference type="PANTHER" id="PTHR46200">
    <property type="entry name" value="GATOR COMPLEX PROTEIN WDR24"/>
    <property type="match status" value="1"/>
</dbReference>
<dbReference type="CDD" id="cd16693">
    <property type="entry name" value="mRING-H2-C3H3C2_WDR24"/>
    <property type="match status" value="1"/>
</dbReference>
<evidence type="ECO:0000313" key="5">
    <source>
        <dbReference type="EMBL" id="CAH1788740.1"/>
    </source>
</evidence>
<feature type="region of interest" description="Disordered" evidence="3">
    <location>
        <begin position="210"/>
        <end position="234"/>
    </location>
</feature>
<dbReference type="Pfam" id="PF17120">
    <property type="entry name" value="zf-RING_16"/>
    <property type="match status" value="1"/>
</dbReference>
<dbReference type="GO" id="GO:0005829">
    <property type="term" value="C:cytosol"/>
    <property type="evidence" value="ECO:0007669"/>
    <property type="project" value="TreeGrafter"/>
</dbReference>
<comment type="caution">
    <text evidence="5">The sequence shown here is derived from an EMBL/GenBank/DDBJ whole genome shotgun (WGS) entry which is preliminary data.</text>
</comment>
<feature type="domain" description="WDR59/RTC1-like RING zinc finger" evidence="4">
    <location>
        <begin position="369"/>
        <end position="419"/>
    </location>
</feature>
<name>A0A8S4P5U1_OWEFU</name>
<keyword evidence="6" id="KW-1185">Reference proteome</keyword>
<evidence type="ECO:0000256" key="1">
    <source>
        <dbReference type="ARBA" id="ARBA00022574"/>
    </source>
</evidence>
<feature type="compositionally biased region" description="Basic and acidic residues" evidence="3">
    <location>
        <begin position="210"/>
        <end position="223"/>
    </location>
</feature>
<dbReference type="GO" id="GO:0061700">
    <property type="term" value="C:GATOR2 complex"/>
    <property type="evidence" value="ECO:0007669"/>
    <property type="project" value="TreeGrafter"/>
</dbReference>